<organism evidence="2 3">
    <name type="scientific">Anopheles farauti</name>
    <dbReference type="NCBI Taxonomy" id="69004"/>
    <lineage>
        <taxon>Eukaryota</taxon>
        <taxon>Metazoa</taxon>
        <taxon>Ecdysozoa</taxon>
        <taxon>Arthropoda</taxon>
        <taxon>Hexapoda</taxon>
        <taxon>Insecta</taxon>
        <taxon>Pterygota</taxon>
        <taxon>Neoptera</taxon>
        <taxon>Endopterygota</taxon>
        <taxon>Diptera</taxon>
        <taxon>Nematocera</taxon>
        <taxon>Culicoidea</taxon>
        <taxon>Culicidae</taxon>
        <taxon>Anophelinae</taxon>
        <taxon>Anopheles</taxon>
    </lineage>
</organism>
<dbReference type="EMBL" id="AXCN02000347">
    <property type="status" value="NOT_ANNOTATED_CDS"/>
    <property type="molecule type" value="Genomic_DNA"/>
</dbReference>
<dbReference type="EnsemblMetazoa" id="AFAF007649-RA">
    <property type="protein sequence ID" value="AFAF007649-PA"/>
    <property type="gene ID" value="AFAF007649"/>
</dbReference>
<protein>
    <submittedName>
        <fullName evidence="2">Uncharacterized protein</fullName>
    </submittedName>
</protein>
<keyword evidence="1" id="KW-1133">Transmembrane helix</keyword>
<evidence type="ECO:0000256" key="1">
    <source>
        <dbReference type="SAM" id="Phobius"/>
    </source>
</evidence>
<feature type="transmembrane region" description="Helical" evidence="1">
    <location>
        <begin position="58"/>
        <end position="81"/>
    </location>
</feature>
<evidence type="ECO:0000313" key="3">
    <source>
        <dbReference type="Proteomes" id="UP000075886"/>
    </source>
</evidence>
<dbReference type="AlphaFoldDB" id="A0A182QCX7"/>
<dbReference type="Proteomes" id="UP000075886">
    <property type="component" value="Unassembled WGS sequence"/>
</dbReference>
<reference evidence="3" key="1">
    <citation type="submission" date="2014-01" db="EMBL/GenBank/DDBJ databases">
        <title>The Genome Sequence of Anopheles farauti FAR1 (V2).</title>
        <authorList>
            <consortium name="The Broad Institute Genomics Platform"/>
            <person name="Neafsey D.E."/>
            <person name="Besansky N."/>
            <person name="Howell P."/>
            <person name="Walton C."/>
            <person name="Young S.K."/>
            <person name="Zeng Q."/>
            <person name="Gargeya S."/>
            <person name="Fitzgerald M."/>
            <person name="Haas B."/>
            <person name="Abouelleil A."/>
            <person name="Allen A.W."/>
            <person name="Alvarado L."/>
            <person name="Arachchi H.M."/>
            <person name="Berlin A.M."/>
            <person name="Chapman S.B."/>
            <person name="Gainer-Dewar J."/>
            <person name="Goldberg J."/>
            <person name="Griggs A."/>
            <person name="Gujja S."/>
            <person name="Hansen M."/>
            <person name="Howarth C."/>
            <person name="Imamovic A."/>
            <person name="Ireland A."/>
            <person name="Larimer J."/>
            <person name="McCowan C."/>
            <person name="Murphy C."/>
            <person name="Pearson M."/>
            <person name="Poon T.W."/>
            <person name="Priest M."/>
            <person name="Roberts A."/>
            <person name="Saif S."/>
            <person name="Shea T."/>
            <person name="Sisk P."/>
            <person name="Sykes S."/>
            <person name="Wortman J."/>
            <person name="Nusbaum C."/>
            <person name="Birren B."/>
        </authorList>
    </citation>
    <scope>NUCLEOTIDE SEQUENCE [LARGE SCALE GENOMIC DNA]</scope>
    <source>
        <strain evidence="3">FAR1</strain>
    </source>
</reference>
<dbReference type="VEuPathDB" id="VectorBase:AFAF007649"/>
<evidence type="ECO:0000313" key="2">
    <source>
        <dbReference type="EnsemblMetazoa" id="AFAF007649-PA"/>
    </source>
</evidence>
<accession>A0A182QCX7</accession>
<proteinExistence type="predicted"/>
<name>A0A182QCX7_9DIPT</name>
<keyword evidence="1" id="KW-0812">Transmembrane</keyword>
<keyword evidence="3" id="KW-1185">Reference proteome</keyword>
<sequence>MNGAHWLSVKPEFGRGAYLNDGIARFPIQSEVDPLSIGGGPEESLQKESVRHQRDPMYALKFLLLCALCTVGCWALSFVVTQEQSYFFGKKPADNLLCYTKTIPKGSALPVSVSYTNPNNKKINFVTINADRYSSYGYTVDKTDGQLETTSIGYRINGPSLLSYAIIVNMYCEAP</sequence>
<dbReference type="STRING" id="69004.A0A182QCX7"/>
<keyword evidence="1" id="KW-0472">Membrane</keyword>
<reference evidence="2" key="2">
    <citation type="submission" date="2020-05" db="UniProtKB">
        <authorList>
            <consortium name="EnsemblMetazoa"/>
        </authorList>
    </citation>
    <scope>IDENTIFICATION</scope>
    <source>
        <strain evidence="2">FAR1</strain>
    </source>
</reference>